<evidence type="ECO:0000256" key="1">
    <source>
        <dbReference type="ARBA" id="ARBA00005417"/>
    </source>
</evidence>
<name>A0A1I4JS69_9ACTN</name>
<dbReference type="GO" id="GO:0016887">
    <property type="term" value="F:ATP hydrolysis activity"/>
    <property type="evidence" value="ECO:0007669"/>
    <property type="project" value="InterPro"/>
</dbReference>
<dbReference type="Proteomes" id="UP000199152">
    <property type="component" value="Unassembled WGS sequence"/>
</dbReference>
<comment type="similarity">
    <text evidence="1">Belongs to the ABC transporter superfamily.</text>
</comment>
<sequence length="362" mass="37917">MLWAPGEPTTAPGVRRGTPGSRCRAVGWLRPDDEEETAIHPGSSTHRDPVRIEVRGLTKSFGAVRAVDDLTFTVEPGSVTGFLGPNGAGKTTTLRMVLGLERPDAGTATFDGVTYPALPAPVRTVGAVLETAFHPARSGRNHLRVYCRAAGLPTARADEVLAQVGLTDAGGRRAGGYSLGMRQRLALATALLGDPAVLVLDEPANGLDPEGIQWLRGFLRHLAHDEGRTVLVSSHLLAEMEQTADRVVIVGAGRLVREGSIAELRSGAQGAGSVVVRSPEADRLAQILGSAGFTVTPDGDGLVTVAAATPADVGARAFQAGVELHELRAETSGLEDLYFRLTSGQEQFAAPHPDPTTQGATR</sequence>
<gene>
    <name evidence="7" type="ORF">SAMN04488085_115121</name>
</gene>
<keyword evidence="3" id="KW-0547">Nucleotide-binding</keyword>
<evidence type="ECO:0000256" key="3">
    <source>
        <dbReference type="ARBA" id="ARBA00022741"/>
    </source>
</evidence>
<keyword evidence="2" id="KW-0813">Transport</keyword>
<dbReference type="PANTHER" id="PTHR43335">
    <property type="entry name" value="ABC TRANSPORTER, ATP-BINDING PROTEIN"/>
    <property type="match status" value="1"/>
</dbReference>
<evidence type="ECO:0000256" key="4">
    <source>
        <dbReference type="ARBA" id="ARBA00022840"/>
    </source>
</evidence>
<dbReference type="CDD" id="cd03268">
    <property type="entry name" value="ABC_BcrA_bacitracin_resist"/>
    <property type="match status" value="1"/>
</dbReference>
<reference evidence="7 8" key="1">
    <citation type="submission" date="2016-10" db="EMBL/GenBank/DDBJ databases">
        <authorList>
            <person name="de Groot N.N."/>
        </authorList>
    </citation>
    <scope>NUCLEOTIDE SEQUENCE [LARGE SCALE GENOMIC DNA]</scope>
    <source>
        <strain evidence="7 8">DSM 45317</strain>
    </source>
</reference>
<dbReference type="InterPro" id="IPR027417">
    <property type="entry name" value="P-loop_NTPase"/>
</dbReference>
<evidence type="ECO:0000259" key="6">
    <source>
        <dbReference type="PROSITE" id="PS50893"/>
    </source>
</evidence>
<dbReference type="PROSITE" id="PS00211">
    <property type="entry name" value="ABC_TRANSPORTER_1"/>
    <property type="match status" value="1"/>
</dbReference>
<dbReference type="SMART" id="SM00382">
    <property type="entry name" value="AAA"/>
    <property type="match status" value="1"/>
</dbReference>
<evidence type="ECO:0000313" key="7">
    <source>
        <dbReference type="EMBL" id="SFL69455.1"/>
    </source>
</evidence>
<dbReference type="InterPro" id="IPR017871">
    <property type="entry name" value="ABC_transporter-like_CS"/>
</dbReference>
<dbReference type="Pfam" id="PF00005">
    <property type="entry name" value="ABC_tran"/>
    <property type="match status" value="1"/>
</dbReference>
<dbReference type="PROSITE" id="PS50893">
    <property type="entry name" value="ABC_TRANSPORTER_2"/>
    <property type="match status" value="1"/>
</dbReference>
<dbReference type="STRING" id="504800.SAMN04488085_115121"/>
<protein>
    <submittedName>
        <fullName evidence="7">ABC-2 type transport system ATP-binding protein</fullName>
    </submittedName>
</protein>
<dbReference type="InterPro" id="IPR003593">
    <property type="entry name" value="AAA+_ATPase"/>
</dbReference>
<dbReference type="InParanoid" id="A0A1I4JS69"/>
<dbReference type="GO" id="GO:0005524">
    <property type="term" value="F:ATP binding"/>
    <property type="evidence" value="ECO:0007669"/>
    <property type="project" value="UniProtKB-KW"/>
</dbReference>
<dbReference type="InterPro" id="IPR003439">
    <property type="entry name" value="ABC_transporter-like_ATP-bd"/>
</dbReference>
<dbReference type="AlphaFoldDB" id="A0A1I4JS69"/>
<accession>A0A1I4JS69</accession>
<evidence type="ECO:0000313" key="8">
    <source>
        <dbReference type="Proteomes" id="UP000199152"/>
    </source>
</evidence>
<dbReference type="PANTHER" id="PTHR43335:SF4">
    <property type="entry name" value="ABC TRANSPORTER, ATP-BINDING PROTEIN"/>
    <property type="match status" value="1"/>
</dbReference>
<feature type="domain" description="ABC transporter" evidence="6">
    <location>
        <begin position="52"/>
        <end position="277"/>
    </location>
</feature>
<dbReference type="Gene3D" id="3.40.50.300">
    <property type="entry name" value="P-loop containing nucleotide triphosphate hydrolases"/>
    <property type="match status" value="1"/>
</dbReference>
<organism evidence="7 8">
    <name type="scientific">Geodermatophilus ruber</name>
    <dbReference type="NCBI Taxonomy" id="504800"/>
    <lineage>
        <taxon>Bacteria</taxon>
        <taxon>Bacillati</taxon>
        <taxon>Actinomycetota</taxon>
        <taxon>Actinomycetes</taxon>
        <taxon>Geodermatophilales</taxon>
        <taxon>Geodermatophilaceae</taxon>
        <taxon>Geodermatophilus</taxon>
    </lineage>
</organism>
<dbReference type="SUPFAM" id="SSF52540">
    <property type="entry name" value="P-loop containing nucleoside triphosphate hydrolases"/>
    <property type="match status" value="1"/>
</dbReference>
<keyword evidence="8" id="KW-1185">Reference proteome</keyword>
<keyword evidence="4 7" id="KW-0067">ATP-binding</keyword>
<evidence type="ECO:0000256" key="2">
    <source>
        <dbReference type="ARBA" id="ARBA00022448"/>
    </source>
</evidence>
<dbReference type="EMBL" id="FOSW01000015">
    <property type="protein sequence ID" value="SFL69455.1"/>
    <property type="molecule type" value="Genomic_DNA"/>
</dbReference>
<proteinExistence type="inferred from homology"/>
<feature type="region of interest" description="Disordered" evidence="5">
    <location>
        <begin position="1"/>
        <end position="22"/>
    </location>
</feature>
<evidence type="ECO:0000256" key="5">
    <source>
        <dbReference type="SAM" id="MobiDB-lite"/>
    </source>
</evidence>